<dbReference type="InterPro" id="IPR036134">
    <property type="entry name" value="Crypto/Photolyase_FAD-like_sf"/>
</dbReference>
<proteinExistence type="predicted"/>
<dbReference type="InterPro" id="IPR007357">
    <property type="entry name" value="PhrB-like"/>
</dbReference>
<dbReference type="Gene3D" id="1.25.40.80">
    <property type="match status" value="1"/>
</dbReference>
<dbReference type="Gene3D" id="1.10.579.10">
    <property type="entry name" value="DNA Cyclobutane Dipyrimidine Photolyase, subunit A, domain 3"/>
    <property type="match status" value="1"/>
</dbReference>
<dbReference type="SUPFAM" id="SSF48173">
    <property type="entry name" value="Cryptochrome/photolyase FAD-binding domain"/>
    <property type="match status" value="1"/>
</dbReference>
<keyword evidence="2" id="KW-1185">Reference proteome</keyword>
<evidence type="ECO:0000313" key="2">
    <source>
        <dbReference type="Proteomes" id="UP000235162"/>
    </source>
</evidence>
<dbReference type="Proteomes" id="UP000235162">
    <property type="component" value="Unassembled WGS sequence"/>
</dbReference>
<organism evidence="1 2">
    <name type="scientific">Halioglobus japonicus</name>
    <dbReference type="NCBI Taxonomy" id="930805"/>
    <lineage>
        <taxon>Bacteria</taxon>
        <taxon>Pseudomonadati</taxon>
        <taxon>Pseudomonadota</taxon>
        <taxon>Gammaproteobacteria</taxon>
        <taxon>Cellvibrionales</taxon>
        <taxon>Halieaceae</taxon>
        <taxon>Halioglobus</taxon>
    </lineage>
</organism>
<name>A0AAP8SN40_9GAMM</name>
<evidence type="ECO:0000313" key="1">
    <source>
        <dbReference type="EMBL" id="PLW86222.1"/>
    </source>
</evidence>
<dbReference type="KEGG" id="hja:BST95_08185"/>
<dbReference type="EMBL" id="PKUR01000002">
    <property type="protein sequence ID" value="PLW86222.1"/>
    <property type="molecule type" value="Genomic_DNA"/>
</dbReference>
<dbReference type="AlphaFoldDB" id="A0AAP8SN40"/>
<sequence>MEPRLILVLGDQLTLDRAALADARPGMDTVLMAEVADEANYTKHNRHKLAFIFAAMRHFRDELQARGFTVEYLTLDDNIDSLCDALDQVWNQEHFAEVVCCEPGEFRVQSLLDAWSTRRAVPLKWTTDDRFLCDRDTFDDWASGRKQLRMEYFYRLMRRRYSVLMEGDKPAGGQWNYDKENRKGWRNKHTPPPLCASENDPVLDEVISLVNRRFPDNPGDLDTFHWAVTRPQALQRLQHFASYCLPLFGTYQDAMAEDFPWLYHSLLSPYLNVGLLDPLEVCEAVEDAWREGHCELSAAEGFIRQILGWREYVRGIYWYSMPEYAQRNGLEASAPLPAFFWNADTDLHCLHKALDQSLQLGYAHHIQRLMVIGNFALLTGLDVAEVCDWYLGVYIDAFEWVELPNTLGMALSGDNGLMASKPYAATGKYIQRQGDHCKHCRYKPTQTTGDGACPYNSLYWAFLHRHEVRFSNNPRMGLAMRNWQRKPESEQTAILAWAGKEQARLAPARRAT</sequence>
<dbReference type="InterPro" id="IPR052551">
    <property type="entry name" value="UV-DNA_repair_photolyase"/>
</dbReference>
<dbReference type="Gene3D" id="3.40.50.620">
    <property type="entry name" value="HUPs"/>
    <property type="match status" value="1"/>
</dbReference>
<dbReference type="Pfam" id="PF04244">
    <property type="entry name" value="DPRP"/>
    <property type="match status" value="1"/>
</dbReference>
<dbReference type="PANTHER" id="PTHR38657:SF1">
    <property type="entry name" value="SLR1343 PROTEIN"/>
    <property type="match status" value="1"/>
</dbReference>
<reference evidence="1 2" key="1">
    <citation type="submission" date="2018-01" db="EMBL/GenBank/DDBJ databases">
        <title>The draft genome sequence of Halioglobus japonicus S1-36.</title>
        <authorList>
            <person name="Du Z.-J."/>
            <person name="Shi M.-J."/>
        </authorList>
    </citation>
    <scope>NUCLEOTIDE SEQUENCE [LARGE SCALE GENOMIC DNA]</scope>
    <source>
        <strain evidence="1 2">S1-36</strain>
    </source>
</reference>
<dbReference type="Gene3D" id="1.10.10.1710">
    <property type="entry name" value="Deoxyribodipyrimidine photolyase-related"/>
    <property type="match status" value="1"/>
</dbReference>
<comment type="caution">
    <text evidence="1">The sequence shown here is derived from an EMBL/GenBank/DDBJ whole genome shotgun (WGS) entry which is preliminary data.</text>
</comment>
<dbReference type="InterPro" id="IPR014729">
    <property type="entry name" value="Rossmann-like_a/b/a_fold"/>
</dbReference>
<gene>
    <name evidence="1" type="ORF">C0029_07230</name>
</gene>
<protein>
    <submittedName>
        <fullName evidence="1">Cryptochrome/photolyase family protein</fullName>
    </submittedName>
</protein>
<dbReference type="RefSeq" id="WP_084198856.1">
    <property type="nucleotide sequence ID" value="NZ_BMYL01000002.1"/>
</dbReference>
<accession>A0AAP8SN40</accession>
<dbReference type="PANTHER" id="PTHR38657">
    <property type="entry name" value="SLR1343 PROTEIN"/>
    <property type="match status" value="1"/>
</dbReference>